<dbReference type="STRING" id="930991.A0A0D0C966"/>
<feature type="compositionally biased region" description="Basic and acidic residues" evidence="1">
    <location>
        <begin position="232"/>
        <end position="244"/>
    </location>
</feature>
<evidence type="ECO:0000313" key="3">
    <source>
        <dbReference type="Proteomes" id="UP000054538"/>
    </source>
</evidence>
<dbReference type="HOGENOM" id="CLU_831840_0_0_1"/>
<evidence type="ECO:0000313" key="2">
    <source>
        <dbReference type="EMBL" id="KIK72198.1"/>
    </source>
</evidence>
<dbReference type="EMBL" id="KN831113">
    <property type="protein sequence ID" value="KIK72198.1"/>
    <property type="molecule type" value="Genomic_DNA"/>
</dbReference>
<reference evidence="3" key="2">
    <citation type="submission" date="2015-01" db="EMBL/GenBank/DDBJ databases">
        <title>Evolutionary Origins and Diversification of the Mycorrhizal Mutualists.</title>
        <authorList>
            <consortium name="DOE Joint Genome Institute"/>
            <consortium name="Mycorrhizal Genomics Consortium"/>
            <person name="Kohler A."/>
            <person name="Kuo A."/>
            <person name="Nagy L.G."/>
            <person name="Floudas D."/>
            <person name="Copeland A."/>
            <person name="Barry K.W."/>
            <person name="Cichocki N."/>
            <person name="Veneault-Fourrey C."/>
            <person name="LaButti K."/>
            <person name="Lindquist E.A."/>
            <person name="Lipzen A."/>
            <person name="Lundell T."/>
            <person name="Morin E."/>
            <person name="Murat C."/>
            <person name="Riley R."/>
            <person name="Ohm R."/>
            <person name="Sun H."/>
            <person name="Tunlid A."/>
            <person name="Henrissat B."/>
            <person name="Grigoriev I.V."/>
            <person name="Hibbett D.S."/>
            <person name="Martin F."/>
        </authorList>
    </citation>
    <scope>NUCLEOTIDE SEQUENCE [LARGE SCALE GENOMIC DNA]</scope>
    <source>
        <strain evidence="3">Ve08.2h10</strain>
    </source>
</reference>
<sequence length="294" mass="33373">MSRKGKDVVLDVESDDDGYQEKSDESDEGNLTHKLMKSKKSKAPPCDSGDDLPPLNMKKFVRVFSEFDVAQHLFKKEGAKYDKNKGHDALKCGTIRERTKNVREWFETVCKIDADMMGNVEAEMAEWKEQGPPEEQKVVHQKKYLANIIQQLQDELSLTMGVHCVIFHGHRSNSMDEGIEVGISETAHKLQTSKFKQHQSGQKVCDRLGEAFMEYLQDEFDPVLNADDEDDKVSGHKGEKDKMEKDSIGTLVLSPYSSLKLPGQKDAIQQIMHEAYSKPSIEPLPITWRTKRAS</sequence>
<dbReference type="OrthoDB" id="2666301at2759"/>
<dbReference type="InParanoid" id="A0A0D0C966"/>
<evidence type="ECO:0000256" key="1">
    <source>
        <dbReference type="SAM" id="MobiDB-lite"/>
    </source>
</evidence>
<name>A0A0D0C966_9AGAM</name>
<gene>
    <name evidence="2" type="ORF">PAXRUDRAFT_22274</name>
</gene>
<accession>A0A0D0C966</accession>
<dbReference type="AlphaFoldDB" id="A0A0D0C966"/>
<keyword evidence="3" id="KW-1185">Reference proteome</keyword>
<dbReference type="Proteomes" id="UP000054538">
    <property type="component" value="Unassembled WGS sequence"/>
</dbReference>
<reference evidence="2 3" key="1">
    <citation type="submission" date="2014-04" db="EMBL/GenBank/DDBJ databases">
        <authorList>
            <consortium name="DOE Joint Genome Institute"/>
            <person name="Kuo A."/>
            <person name="Kohler A."/>
            <person name="Jargeat P."/>
            <person name="Nagy L.G."/>
            <person name="Floudas D."/>
            <person name="Copeland A."/>
            <person name="Barry K.W."/>
            <person name="Cichocki N."/>
            <person name="Veneault-Fourrey C."/>
            <person name="LaButti K."/>
            <person name="Lindquist E.A."/>
            <person name="Lipzen A."/>
            <person name="Lundell T."/>
            <person name="Morin E."/>
            <person name="Murat C."/>
            <person name="Sun H."/>
            <person name="Tunlid A."/>
            <person name="Henrissat B."/>
            <person name="Grigoriev I.V."/>
            <person name="Hibbett D.S."/>
            <person name="Martin F."/>
            <person name="Nordberg H.P."/>
            <person name="Cantor M.N."/>
            <person name="Hua S.X."/>
        </authorList>
    </citation>
    <scope>NUCLEOTIDE SEQUENCE [LARGE SCALE GENOMIC DNA]</scope>
    <source>
        <strain evidence="2 3">Ve08.2h10</strain>
    </source>
</reference>
<feature type="region of interest" description="Disordered" evidence="1">
    <location>
        <begin position="1"/>
        <end position="52"/>
    </location>
</feature>
<organism evidence="2 3">
    <name type="scientific">Paxillus rubicundulus Ve08.2h10</name>
    <dbReference type="NCBI Taxonomy" id="930991"/>
    <lineage>
        <taxon>Eukaryota</taxon>
        <taxon>Fungi</taxon>
        <taxon>Dikarya</taxon>
        <taxon>Basidiomycota</taxon>
        <taxon>Agaricomycotina</taxon>
        <taxon>Agaricomycetes</taxon>
        <taxon>Agaricomycetidae</taxon>
        <taxon>Boletales</taxon>
        <taxon>Paxilineae</taxon>
        <taxon>Paxillaceae</taxon>
        <taxon>Paxillus</taxon>
    </lineage>
</organism>
<feature type="region of interest" description="Disordered" evidence="1">
    <location>
        <begin position="225"/>
        <end position="244"/>
    </location>
</feature>
<protein>
    <submittedName>
        <fullName evidence="2">Uncharacterized protein</fullName>
    </submittedName>
</protein>
<feature type="compositionally biased region" description="Acidic residues" evidence="1">
    <location>
        <begin position="10"/>
        <end position="28"/>
    </location>
</feature>
<proteinExistence type="predicted"/>